<reference evidence="4 5" key="1">
    <citation type="submission" date="2019-10" db="EMBL/GenBank/DDBJ databases">
        <title>Comparative genomics of sulfur disproportionating microorganisms.</title>
        <authorList>
            <person name="Ward L.M."/>
            <person name="Bertran E."/>
            <person name="Johnston D."/>
        </authorList>
    </citation>
    <scope>NUCLEOTIDE SEQUENCE [LARGE SCALE GENOMIC DNA]</scope>
    <source>
        <strain evidence="4 5">DSM 14055</strain>
    </source>
</reference>
<feature type="region of interest" description="Disordered" evidence="1">
    <location>
        <begin position="130"/>
        <end position="183"/>
    </location>
</feature>
<dbReference type="InterPro" id="IPR025194">
    <property type="entry name" value="RodZ-like_C"/>
</dbReference>
<dbReference type="AlphaFoldDB" id="A0A6N7IRW6"/>
<feature type="compositionally biased region" description="Polar residues" evidence="1">
    <location>
        <begin position="174"/>
        <end position="183"/>
    </location>
</feature>
<dbReference type="CDD" id="cd00093">
    <property type="entry name" value="HTH_XRE"/>
    <property type="match status" value="1"/>
</dbReference>
<feature type="transmembrane region" description="Helical" evidence="2">
    <location>
        <begin position="102"/>
        <end position="120"/>
    </location>
</feature>
<sequence length="264" mass="28159">MDIGKILRDAREARGLTLEQVEEETKIRRKYLEALEKEAFDVLPGRVYVRGFLRNYARFLELDERALLARLEDAFPPEAATVPETPPVQEKDHRPGGSYRRIAYGLAGLALAFILIWGAGRVAGIIRGSEPGGNPGGSPPAQVSGDPATVSREPATGGQGQPDAAAGIGGEVSSAPSTPSPSGVNLVLSVTDETCWMRVVVDGQDKFTGELAANQSRTFQARQRIWVKLGNAGVVNVQVNGQNLGVLGGRGQVVNREFSVTTQG</sequence>
<evidence type="ECO:0000256" key="1">
    <source>
        <dbReference type="SAM" id="MobiDB-lite"/>
    </source>
</evidence>
<dbReference type="InterPro" id="IPR010982">
    <property type="entry name" value="Lambda_DNA-bd_dom_sf"/>
</dbReference>
<dbReference type="OrthoDB" id="9797543at2"/>
<evidence type="ECO:0000313" key="4">
    <source>
        <dbReference type="EMBL" id="MQL52875.1"/>
    </source>
</evidence>
<protein>
    <submittedName>
        <fullName evidence="4">DUF4115 domain-containing protein</fullName>
    </submittedName>
</protein>
<dbReference type="InterPro" id="IPR001387">
    <property type="entry name" value="Cro/C1-type_HTH"/>
</dbReference>
<dbReference type="Proteomes" id="UP000441717">
    <property type="component" value="Unassembled WGS sequence"/>
</dbReference>
<dbReference type="GO" id="GO:0003677">
    <property type="term" value="F:DNA binding"/>
    <property type="evidence" value="ECO:0007669"/>
    <property type="project" value="InterPro"/>
</dbReference>
<dbReference type="PANTHER" id="PTHR34475">
    <property type="match status" value="1"/>
</dbReference>
<comment type="caution">
    <text evidence="4">The sequence shown here is derived from an EMBL/GenBank/DDBJ whole genome shotgun (WGS) entry which is preliminary data.</text>
</comment>
<dbReference type="Pfam" id="PF13464">
    <property type="entry name" value="RodZ_C"/>
    <property type="match status" value="1"/>
</dbReference>
<dbReference type="Gene3D" id="1.10.260.40">
    <property type="entry name" value="lambda repressor-like DNA-binding domains"/>
    <property type="match status" value="1"/>
</dbReference>
<keyword evidence="2" id="KW-0472">Membrane</keyword>
<dbReference type="PROSITE" id="PS50943">
    <property type="entry name" value="HTH_CROC1"/>
    <property type="match status" value="1"/>
</dbReference>
<keyword evidence="2" id="KW-0812">Transmembrane</keyword>
<dbReference type="InterPro" id="IPR050400">
    <property type="entry name" value="Bact_Cytoskel_RodZ"/>
</dbReference>
<dbReference type="SUPFAM" id="SSF47413">
    <property type="entry name" value="lambda repressor-like DNA-binding domains"/>
    <property type="match status" value="1"/>
</dbReference>
<dbReference type="PANTHER" id="PTHR34475:SF1">
    <property type="entry name" value="CYTOSKELETON PROTEIN RODZ"/>
    <property type="match status" value="1"/>
</dbReference>
<proteinExistence type="predicted"/>
<organism evidence="4 5">
    <name type="scientific">Desulfofundulus thermobenzoicus</name>
    <dbReference type="NCBI Taxonomy" id="29376"/>
    <lineage>
        <taxon>Bacteria</taxon>
        <taxon>Bacillati</taxon>
        <taxon>Bacillota</taxon>
        <taxon>Clostridia</taxon>
        <taxon>Eubacteriales</taxon>
        <taxon>Peptococcaceae</taxon>
        <taxon>Desulfofundulus</taxon>
    </lineage>
</organism>
<evidence type="ECO:0000313" key="5">
    <source>
        <dbReference type="Proteomes" id="UP000441717"/>
    </source>
</evidence>
<evidence type="ECO:0000259" key="3">
    <source>
        <dbReference type="PROSITE" id="PS50943"/>
    </source>
</evidence>
<keyword evidence="5" id="KW-1185">Reference proteome</keyword>
<accession>A0A6N7IRW6</accession>
<dbReference type="RefSeq" id="WP_152947300.1">
    <property type="nucleotide sequence ID" value="NZ_WHYR01000031.1"/>
</dbReference>
<evidence type="ECO:0000256" key="2">
    <source>
        <dbReference type="SAM" id="Phobius"/>
    </source>
</evidence>
<feature type="domain" description="HTH cro/C1-type" evidence="3">
    <location>
        <begin position="7"/>
        <end position="37"/>
    </location>
</feature>
<dbReference type="EMBL" id="WHYR01000031">
    <property type="protein sequence ID" value="MQL52875.1"/>
    <property type="molecule type" value="Genomic_DNA"/>
</dbReference>
<gene>
    <name evidence="4" type="ORF">GFC01_11510</name>
</gene>
<name>A0A6N7IRW6_9FIRM</name>
<dbReference type="Pfam" id="PF13413">
    <property type="entry name" value="HTH_25"/>
    <property type="match status" value="1"/>
</dbReference>
<keyword evidence="2" id="KW-1133">Transmembrane helix</keyword>